<evidence type="ECO:0000256" key="3">
    <source>
        <dbReference type="ARBA" id="ARBA00022801"/>
    </source>
</evidence>
<dbReference type="NCBIfam" id="NF003588">
    <property type="entry name" value="PRK05254.1-1"/>
    <property type="match status" value="1"/>
</dbReference>
<dbReference type="SMART" id="SM00987">
    <property type="entry name" value="UreE_C"/>
    <property type="match status" value="1"/>
</dbReference>
<evidence type="ECO:0000259" key="5">
    <source>
        <dbReference type="SMART" id="SM00986"/>
    </source>
</evidence>
<dbReference type="Gene3D" id="3.40.470.10">
    <property type="entry name" value="Uracil-DNA glycosylase-like domain"/>
    <property type="match status" value="1"/>
</dbReference>
<gene>
    <name evidence="6" type="ORF">UFOPK2362_00113</name>
</gene>
<evidence type="ECO:0000313" key="6">
    <source>
        <dbReference type="EMBL" id="CAB4677217.1"/>
    </source>
</evidence>
<sequence>MEKVFAALCKPPEQVKVLILGQDPYPNSVHATGLAFSVPNEVTKLPASLKNIYQELLSDLNIRRISGDLTDWANQGVMLLNRSLTIGADGKESHRKRGWSEITERIIKCVADNGAIGVLWGNDAQEVNYFFEANKLITSAHPSPLSAYRGFFGSKPFSKVNQILMKQADQPINW</sequence>
<dbReference type="InterPro" id="IPR002043">
    <property type="entry name" value="UDG_fam1"/>
</dbReference>
<evidence type="ECO:0000256" key="1">
    <source>
        <dbReference type="ARBA" id="ARBA00008184"/>
    </source>
</evidence>
<dbReference type="CDD" id="cd10027">
    <property type="entry name" value="UDG-F1-like"/>
    <property type="match status" value="1"/>
</dbReference>
<dbReference type="Pfam" id="PF03167">
    <property type="entry name" value="UDG"/>
    <property type="match status" value="1"/>
</dbReference>
<proteinExistence type="inferred from homology"/>
<comment type="similarity">
    <text evidence="1">Belongs to the uracil-DNA glycosylase (UDG) superfamily. UNG family.</text>
</comment>
<dbReference type="PANTHER" id="PTHR11264">
    <property type="entry name" value="URACIL-DNA GLYCOSYLASE"/>
    <property type="match status" value="1"/>
</dbReference>
<accession>A0A6J6MTB9</accession>
<name>A0A6J6MTB9_9ZZZZ</name>
<dbReference type="SMART" id="SM00986">
    <property type="entry name" value="UDG"/>
    <property type="match status" value="1"/>
</dbReference>
<dbReference type="InterPro" id="IPR005122">
    <property type="entry name" value="Uracil-DNA_glycosylase-like"/>
</dbReference>
<reference evidence="6" key="1">
    <citation type="submission" date="2020-05" db="EMBL/GenBank/DDBJ databases">
        <authorList>
            <person name="Chiriac C."/>
            <person name="Salcher M."/>
            <person name="Ghai R."/>
            <person name="Kavagutti S V."/>
        </authorList>
    </citation>
    <scope>NUCLEOTIDE SEQUENCE</scope>
</reference>
<keyword evidence="2" id="KW-0227">DNA damage</keyword>
<dbReference type="InterPro" id="IPR036895">
    <property type="entry name" value="Uracil-DNA_glycosylase-like_sf"/>
</dbReference>
<dbReference type="InterPro" id="IPR018085">
    <property type="entry name" value="Ura-DNA_Glyclase_AS"/>
</dbReference>
<dbReference type="GO" id="GO:0004844">
    <property type="term" value="F:uracil DNA N-glycosylase activity"/>
    <property type="evidence" value="ECO:0007669"/>
    <property type="project" value="InterPro"/>
</dbReference>
<organism evidence="6">
    <name type="scientific">freshwater metagenome</name>
    <dbReference type="NCBI Taxonomy" id="449393"/>
    <lineage>
        <taxon>unclassified sequences</taxon>
        <taxon>metagenomes</taxon>
        <taxon>ecological metagenomes</taxon>
    </lineage>
</organism>
<dbReference type="PANTHER" id="PTHR11264:SF0">
    <property type="entry name" value="URACIL-DNA GLYCOSYLASE"/>
    <property type="match status" value="1"/>
</dbReference>
<feature type="domain" description="Uracil-DNA glycosylase-like" evidence="5">
    <location>
        <begin position="8"/>
        <end position="164"/>
    </location>
</feature>
<dbReference type="NCBIfam" id="NF003592">
    <property type="entry name" value="PRK05254.1-5"/>
    <property type="match status" value="1"/>
</dbReference>
<keyword evidence="3" id="KW-0378">Hydrolase</keyword>
<dbReference type="AlphaFoldDB" id="A0A6J6MTB9"/>
<dbReference type="SUPFAM" id="SSF52141">
    <property type="entry name" value="Uracil-DNA glycosylase-like"/>
    <property type="match status" value="1"/>
</dbReference>
<keyword evidence="4" id="KW-0234">DNA repair</keyword>
<dbReference type="GO" id="GO:0097510">
    <property type="term" value="P:base-excision repair, AP site formation via deaminated base removal"/>
    <property type="evidence" value="ECO:0007669"/>
    <property type="project" value="TreeGrafter"/>
</dbReference>
<protein>
    <submittedName>
        <fullName evidence="6">Unannotated protein</fullName>
    </submittedName>
</protein>
<dbReference type="PROSITE" id="PS00130">
    <property type="entry name" value="U_DNA_GLYCOSYLASE"/>
    <property type="match status" value="1"/>
</dbReference>
<evidence type="ECO:0000256" key="2">
    <source>
        <dbReference type="ARBA" id="ARBA00022763"/>
    </source>
</evidence>
<evidence type="ECO:0000256" key="4">
    <source>
        <dbReference type="ARBA" id="ARBA00023204"/>
    </source>
</evidence>
<dbReference type="EMBL" id="CAEZXI010000004">
    <property type="protein sequence ID" value="CAB4677217.1"/>
    <property type="molecule type" value="Genomic_DNA"/>
</dbReference>